<gene>
    <name evidence="1" type="ORF">AVEN_87607_1</name>
</gene>
<dbReference type="AlphaFoldDB" id="A0A4Y2LSZ5"/>
<protein>
    <submittedName>
        <fullName evidence="1">Uncharacterized protein</fullName>
    </submittedName>
</protein>
<dbReference type="Proteomes" id="UP000499080">
    <property type="component" value="Unassembled WGS sequence"/>
</dbReference>
<comment type="caution">
    <text evidence="1">The sequence shown here is derived from an EMBL/GenBank/DDBJ whole genome shotgun (WGS) entry which is preliminary data.</text>
</comment>
<proteinExistence type="predicted"/>
<reference evidence="1 2" key="1">
    <citation type="journal article" date="2019" name="Sci. Rep.">
        <title>Orb-weaving spider Araneus ventricosus genome elucidates the spidroin gene catalogue.</title>
        <authorList>
            <person name="Kono N."/>
            <person name="Nakamura H."/>
            <person name="Ohtoshi R."/>
            <person name="Moran D.A.P."/>
            <person name="Shinohara A."/>
            <person name="Yoshida Y."/>
            <person name="Fujiwara M."/>
            <person name="Mori M."/>
            <person name="Tomita M."/>
            <person name="Arakawa K."/>
        </authorList>
    </citation>
    <scope>NUCLEOTIDE SEQUENCE [LARGE SCALE GENOMIC DNA]</scope>
</reference>
<keyword evidence="2" id="KW-1185">Reference proteome</keyword>
<accession>A0A4Y2LSZ5</accession>
<dbReference type="EMBL" id="BGPR01006236">
    <property type="protein sequence ID" value="GBN17230.1"/>
    <property type="molecule type" value="Genomic_DNA"/>
</dbReference>
<name>A0A4Y2LSZ5_ARAVE</name>
<evidence type="ECO:0000313" key="1">
    <source>
        <dbReference type="EMBL" id="GBN17230.1"/>
    </source>
</evidence>
<evidence type="ECO:0000313" key="2">
    <source>
        <dbReference type="Proteomes" id="UP000499080"/>
    </source>
</evidence>
<organism evidence="1 2">
    <name type="scientific">Araneus ventricosus</name>
    <name type="common">Orbweaver spider</name>
    <name type="synonym">Epeira ventricosa</name>
    <dbReference type="NCBI Taxonomy" id="182803"/>
    <lineage>
        <taxon>Eukaryota</taxon>
        <taxon>Metazoa</taxon>
        <taxon>Ecdysozoa</taxon>
        <taxon>Arthropoda</taxon>
        <taxon>Chelicerata</taxon>
        <taxon>Arachnida</taxon>
        <taxon>Araneae</taxon>
        <taxon>Araneomorphae</taxon>
        <taxon>Entelegynae</taxon>
        <taxon>Araneoidea</taxon>
        <taxon>Araneidae</taxon>
        <taxon>Araneus</taxon>
    </lineage>
</organism>
<sequence length="108" mass="12295">MVMRLILETGGQSPYPTLYTSSLPSVWPQGSLIGATDTTCSATVKKVWFGLVEFTGAKTIFDYAAPNIWSRIKSYYRSLVKRSLIQYELSIYEVYKSLQQVKNDLKTR</sequence>